<feature type="compositionally biased region" description="Basic and acidic residues" evidence="3">
    <location>
        <begin position="368"/>
        <end position="378"/>
    </location>
</feature>
<feature type="compositionally biased region" description="Polar residues" evidence="3">
    <location>
        <begin position="341"/>
        <end position="350"/>
    </location>
</feature>
<evidence type="ECO:0000256" key="2">
    <source>
        <dbReference type="SAM" id="Coils"/>
    </source>
</evidence>
<feature type="compositionally biased region" description="Low complexity" evidence="3">
    <location>
        <begin position="790"/>
        <end position="812"/>
    </location>
</feature>
<feature type="compositionally biased region" description="Polar residues" evidence="3">
    <location>
        <begin position="897"/>
        <end position="906"/>
    </location>
</feature>
<feature type="compositionally biased region" description="Basic and acidic residues" evidence="3">
    <location>
        <begin position="1078"/>
        <end position="1092"/>
    </location>
</feature>
<dbReference type="KEGG" id="jre:109009964"/>
<evidence type="ECO:0000313" key="5">
    <source>
        <dbReference type="RefSeq" id="XP_018846195.1"/>
    </source>
</evidence>
<keyword evidence="4" id="KW-1185">Reference proteome</keyword>
<dbReference type="AlphaFoldDB" id="A0A2I4GQM2"/>
<dbReference type="PANTHER" id="PTHR12161:SF13">
    <property type="entry name" value="REGULATOR OF VPS4 ACTIVITY IN THE MVB PATHWAY PROTEIN"/>
    <property type="match status" value="1"/>
</dbReference>
<feature type="compositionally biased region" description="Polar residues" evidence="3">
    <location>
        <begin position="920"/>
        <end position="931"/>
    </location>
</feature>
<feature type="compositionally biased region" description="Basic and acidic residues" evidence="3">
    <location>
        <begin position="230"/>
        <end position="243"/>
    </location>
</feature>
<dbReference type="Proteomes" id="UP000235220">
    <property type="component" value="Chromosome 1"/>
</dbReference>
<evidence type="ECO:0000313" key="4">
    <source>
        <dbReference type="Proteomes" id="UP000235220"/>
    </source>
</evidence>
<dbReference type="FunCoup" id="A0A2I4GQM2">
    <property type="interactions" value="2420"/>
</dbReference>
<dbReference type="OrthoDB" id="29853at2759"/>
<feature type="region of interest" description="Disordered" evidence="3">
    <location>
        <begin position="336"/>
        <end position="390"/>
    </location>
</feature>
<dbReference type="Gene3D" id="1.20.1260.60">
    <property type="entry name" value="Vacuolar protein sorting-associated protein Ist1"/>
    <property type="match status" value="1"/>
</dbReference>
<dbReference type="InterPro" id="IPR042277">
    <property type="entry name" value="IST1-like"/>
</dbReference>
<feature type="compositionally biased region" description="Low complexity" evidence="3">
    <location>
        <begin position="960"/>
        <end position="979"/>
    </location>
</feature>
<gene>
    <name evidence="5" type="primary">LOC109009964</name>
</gene>
<sequence length="1107" mass="122254">MLSRSFKPAKCKTALKLAVSRIKLLKNKREAQLKQLKREVAKLLQSGQDRTARIRVEHVVREDKTTSAYELIEIYCELIVARLSIIDSQKNCPIDMKEAISSVIFASPRCGDIPELMDVRKHFTAKYGKEFVSASIELRPECGVSRMLVEKLSAKAPDGQTKIKILRGIAEEHNVKWDPNSLEEQDTRHPEDFLNGPNTFEKASKIFLEPRVQASPSRDDKGPPNVHVPPKHDASGNFYEHHARYSPPSQNVNSADGGAKGVTTFGTFHSDVGTPGNESEERESTHSYSGYGNAFSLGGKTWNMEFKDATAAAQAAAASAELAGMAARAAAELSSREKVTRQYSMESPKSSACALSGRESQKYARSQLRGEHLTKHPVNDAFPGRNSWMHDDQIDHTEQDVLAGETENFYRNNHKNTDKSTRSASLKSTTASIDNGPLVSGSQKTDRYPQRNSSDLENSDSIGGETTKRRSNNNEAEFVSKMNDSMEYENIDYSRDAGIRRQSSRVSSHSHSSTFIDDQNDILNLNRQKLGHNAGREPFAIDQGSIHSDHEETSYDKDSIVFDEYCSDTDDYKFNVDKVFKGQESSLHFSSPGRESSENLLGKRNALSARKNIDELFGNSHSPSHSFSKLHSSLLFSESSVAPAQPHDLSHMTCDYSDGKSSGGGEDLEKSKFVGSKKGGMYPREQNVYSSNSELYKIACQGLKVSSTQRENLVYKRKPRLPPSSIDSDHMEVRLETNQGKEFCVVSDRKLGYSDLPSPKLEKSGSDLRTEDKEHVPELPDTWKDDELLKGSSSDSGNGLNLGKLKGSLQNKGFRHPRYTTITSGNASSFKKLSGNTSSMIDQSSPSVTVRTSISPNVHNREPHNQNVALKHSKEPSSRALVSSSDSDEDSEHALKQNISSNQEPYNQKVGRKVNKHSSSRVSTRYFNADTSDSEGDYPKQDFACNALTITGFSQRTKAAASSTSRSSYSKATDSSAVSLTPDHAAGRKSSSRISYATEDLPKSLSQTKSTDHLVSSEWRPPAVQATSKPMLEFKRSPVGDSLKSSTRKHSYGSFPRIPTSGSTEIPKSASSNADQIPSKEKPSHVHPKLPDYDALAAHFQSLRQSR</sequence>
<accession>A0A2I4GQM2</accession>
<feature type="compositionally biased region" description="Polar residues" evidence="3">
    <location>
        <begin position="1060"/>
        <end position="1076"/>
    </location>
</feature>
<protein>
    <submittedName>
        <fullName evidence="5">Uncharacterized protein LOC109009964</fullName>
    </submittedName>
</protein>
<feature type="coiled-coil region" evidence="2">
    <location>
        <begin position="19"/>
        <end position="46"/>
    </location>
</feature>
<name>A0A2I4GQM2_JUGRE</name>
<feature type="compositionally biased region" description="Polar residues" evidence="3">
    <location>
        <begin position="422"/>
        <end position="433"/>
    </location>
</feature>
<dbReference type="Pfam" id="PF03398">
    <property type="entry name" value="Ist1"/>
    <property type="match status" value="1"/>
</dbReference>
<organism evidence="4 5">
    <name type="scientific">Juglans regia</name>
    <name type="common">English walnut</name>
    <dbReference type="NCBI Taxonomy" id="51240"/>
    <lineage>
        <taxon>Eukaryota</taxon>
        <taxon>Viridiplantae</taxon>
        <taxon>Streptophyta</taxon>
        <taxon>Embryophyta</taxon>
        <taxon>Tracheophyta</taxon>
        <taxon>Spermatophyta</taxon>
        <taxon>Magnoliopsida</taxon>
        <taxon>eudicotyledons</taxon>
        <taxon>Gunneridae</taxon>
        <taxon>Pentapetalae</taxon>
        <taxon>rosids</taxon>
        <taxon>fabids</taxon>
        <taxon>Fagales</taxon>
        <taxon>Juglandaceae</taxon>
        <taxon>Juglans</taxon>
    </lineage>
</organism>
<feature type="region of interest" description="Disordered" evidence="3">
    <location>
        <begin position="212"/>
        <end position="288"/>
    </location>
</feature>
<dbReference type="InterPro" id="IPR005061">
    <property type="entry name" value="Ist1"/>
</dbReference>
<dbReference type="RefSeq" id="XP_018846195.1">
    <property type="nucleotide sequence ID" value="XM_018990650.2"/>
</dbReference>
<dbReference type="GO" id="GO:0015031">
    <property type="term" value="P:protein transport"/>
    <property type="evidence" value="ECO:0007669"/>
    <property type="project" value="InterPro"/>
</dbReference>
<comment type="similarity">
    <text evidence="1">Belongs to the IST1 family.</text>
</comment>
<dbReference type="PANTHER" id="PTHR12161">
    <property type="entry name" value="IST1 FAMILY MEMBER"/>
    <property type="match status" value="1"/>
</dbReference>
<evidence type="ECO:0000256" key="1">
    <source>
        <dbReference type="ARBA" id="ARBA00005536"/>
    </source>
</evidence>
<dbReference type="FunFam" id="1.20.1260.60:FF:000003">
    <property type="entry name" value="IST1-like protein isoform A"/>
    <property type="match status" value="1"/>
</dbReference>
<evidence type="ECO:0000256" key="3">
    <source>
        <dbReference type="SAM" id="MobiDB-lite"/>
    </source>
</evidence>
<feature type="region of interest" description="Disordered" evidence="3">
    <location>
        <begin position="409"/>
        <end position="483"/>
    </location>
</feature>
<dbReference type="GeneID" id="109009964"/>
<keyword evidence="2" id="KW-0175">Coiled coil</keyword>
<feature type="compositionally biased region" description="Polar residues" evidence="3">
    <location>
        <begin position="820"/>
        <end position="858"/>
    </location>
</feature>
<feature type="compositionally biased region" description="Basic residues" evidence="3">
    <location>
        <begin position="910"/>
        <end position="919"/>
    </location>
</feature>
<feature type="region of interest" description="Disordered" evidence="3">
    <location>
        <begin position="755"/>
        <end position="939"/>
    </location>
</feature>
<feature type="compositionally biased region" description="Basic and acidic residues" evidence="3">
    <location>
        <begin position="760"/>
        <end position="789"/>
    </location>
</feature>
<dbReference type="GO" id="GO:0008104">
    <property type="term" value="P:intracellular protein localization"/>
    <property type="evidence" value="ECO:0000318"/>
    <property type="project" value="GO_Central"/>
</dbReference>
<feature type="region of interest" description="Disordered" evidence="3">
    <location>
        <begin position="960"/>
        <end position="1093"/>
    </location>
</feature>
<dbReference type="STRING" id="51240.A0A2I4GQM2"/>
<proteinExistence type="inferred from homology"/>
<feature type="compositionally biased region" description="Polar residues" evidence="3">
    <location>
        <begin position="450"/>
        <end position="461"/>
    </location>
</feature>
<reference evidence="5" key="1">
    <citation type="submission" date="2025-08" db="UniProtKB">
        <authorList>
            <consortium name="RefSeq"/>
        </authorList>
    </citation>
    <scope>IDENTIFICATION</scope>
    <source>
        <tissue evidence="5">Leaves</tissue>
    </source>
</reference>
<dbReference type="Gramene" id="Jr01_27140_p1">
    <property type="protein sequence ID" value="cds.Jr01_27140_p1"/>
    <property type="gene ID" value="Jr01_27140"/>
</dbReference>